<keyword evidence="4" id="KW-0411">Iron-sulfur</keyword>
<keyword evidence="3" id="KW-0408">Iron</keyword>
<evidence type="ECO:0000256" key="2">
    <source>
        <dbReference type="ARBA" id="ARBA00022723"/>
    </source>
</evidence>
<evidence type="ECO:0000313" key="6">
    <source>
        <dbReference type="EMBL" id="HET21141.1"/>
    </source>
</evidence>
<dbReference type="InterPro" id="IPR006638">
    <property type="entry name" value="Elp3/MiaA/NifB-like_rSAM"/>
</dbReference>
<proteinExistence type="predicted"/>
<dbReference type="EMBL" id="DSCQ01000040">
    <property type="protein sequence ID" value="HET21141.1"/>
    <property type="molecule type" value="Genomic_DNA"/>
</dbReference>
<dbReference type="PANTHER" id="PTHR11228">
    <property type="entry name" value="RADICAL SAM DOMAIN PROTEIN"/>
    <property type="match status" value="1"/>
</dbReference>
<dbReference type="GO" id="GO:0051536">
    <property type="term" value="F:iron-sulfur cluster binding"/>
    <property type="evidence" value="ECO:0007669"/>
    <property type="project" value="UniProtKB-KW"/>
</dbReference>
<dbReference type="GO" id="GO:0046872">
    <property type="term" value="F:metal ion binding"/>
    <property type="evidence" value="ECO:0007669"/>
    <property type="project" value="UniProtKB-KW"/>
</dbReference>
<dbReference type="PANTHER" id="PTHR11228:SF35">
    <property type="entry name" value="MOLYBDENUM COFACTOR BIOSYNTHESIS PROTEIN A-RELATED"/>
    <property type="match status" value="1"/>
</dbReference>
<dbReference type="Pfam" id="PF04055">
    <property type="entry name" value="Radical_SAM"/>
    <property type="match status" value="1"/>
</dbReference>
<dbReference type="SUPFAM" id="SSF102114">
    <property type="entry name" value="Radical SAM enzymes"/>
    <property type="match status" value="1"/>
</dbReference>
<dbReference type="PROSITE" id="PS51918">
    <property type="entry name" value="RADICAL_SAM"/>
    <property type="match status" value="1"/>
</dbReference>
<sequence length="380" mass="43666">MLREREEGNEKVFILRDLIEIRIPKEIYRRLEKRYSKEHVISFAEEKRVLNRVTGRELVFVTKESGIPLLGHSAFGIIDRGTNLLQVRNITGCNLNCIFCSVDEGRNSKTRNADFIVDPDYMLEELERVVEFKGEGVELHLDGQGEPFLYPYMEYFLERASKIKGVNVISIQSNGTLLNDKKISAIENHVTRINLSISSLDEKTAKMLHGAYSVRKVKEVAEMIANSKMDLLIAPVWVPGYNDREIPRIIEFALEIGAGKKCPPLGIQKYIPYRYGRKVGESMPFREFYQRLREYENEYGVKLVLSPKDFGMEKRPRLECPFRRGERVRARIVCEGRLKGEKICVARNRSIAVNTDRKAGDVVEFEVVSTKDGIVVGVER</sequence>
<comment type="caution">
    <text evidence="6">The sequence shown here is derived from an EMBL/GenBank/DDBJ whole genome shotgun (WGS) entry which is preliminary data.</text>
</comment>
<dbReference type="Gene3D" id="3.20.20.70">
    <property type="entry name" value="Aldolase class I"/>
    <property type="match status" value="1"/>
</dbReference>
<keyword evidence="2" id="KW-0479">Metal-binding</keyword>
<dbReference type="SMART" id="SM00729">
    <property type="entry name" value="Elp3"/>
    <property type="match status" value="1"/>
</dbReference>
<dbReference type="SFLD" id="SFLDS00029">
    <property type="entry name" value="Radical_SAM"/>
    <property type="match status" value="1"/>
</dbReference>
<evidence type="ECO:0000259" key="5">
    <source>
        <dbReference type="PROSITE" id="PS51918"/>
    </source>
</evidence>
<dbReference type="GO" id="GO:0003824">
    <property type="term" value="F:catalytic activity"/>
    <property type="evidence" value="ECO:0007669"/>
    <property type="project" value="InterPro"/>
</dbReference>
<dbReference type="InterPro" id="IPR013785">
    <property type="entry name" value="Aldolase_TIM"/>
</dbReference>
<dbReference type="AlphaFoldDB" id="A0A7C2NB23"/>
<reference evidence="6" key="1">
    <citation type="journal article" date="2020" name="mSystems">
        <title>Genome- and Community-Level Interaction Insights into Carbon Utilization and Element Cycling Functions of Hydrothermarchaeota in Hydrothermal Sediment.</title>
        <authorList>
            <person name="Zhou Z."/>
            <person name="Liu Y."/>
            <person name="Xu W."/>
            <person name="Pan J."/>
            <person name="Luo Z.H."/>
            <person name="Li M."/>
        </authorList>
    </citation>
    <scope>NUCLEOTIDE SEQUENCE [LARGE SCALE GENOMIC DNA]</scope>
    <source>
        <strain evidence="6">SpSt-12</strain>
        <strain evidence="7">SpSt-87</strain>
    </source>
</reference>
<keyword evidence="1" id="KW-0949">S-adenosyl-L-methionine</keyword>
<dbReference type="SFLD" id="SFLDG01110">
    <property type="entry name" value="Uncharacterised_Radical_SAM_Su"/>
    <property type="match status" value="1"/>
</dbReference>
<dbReference type="InterPro" id="IPR040088">
    <property type="entry name" value="MJ0103-like"/>
</dbReference>
<dbReference type="InterPro" id="IPR007197">
    <property type="entry name" value="rSAM"/>
</dbReference>
<dbReference type="CDD" id="cd01335">
    <property type="entry name" value="Radical_SAM"/>
    <property type="match status" value="1"/>
</dbReference>
<evidence type="ECO:0000256" key="1">
    <source>
        <dbReference type="ARBA" id="ARBA00022691"/>
    </source>
</evidence>
<name>A0A7C2NB23_ARCFL</name>
<evidence type="ECO:0000256" key="3">
    <source>
        <dbReference type="ARBA" id="ARBA00023004"/>
    </source>
</evidence>
<protein>
    <submittedName>
        <fullName evidence="6">Radical SAM protein</fullName>
    </submittedName>
</protein>
<dbReference type="InterPro" id="IPR050377">
    <property type="entry name" value="Radical_SAM_PqqE_MftC-like"/>
</dbReference>
<dbReference type="EMBL" id="DTLB01000052">
    <property type="protein sequence ID" value="HFW33059.1"/>
    <property type="molecule type" value="Genomic_DNA"/>
</dbReference>
<gene>
    <name evidence="6" type="ORF">ENN70_03395</name>
    <name evidence="7" type="ORF">ENW66_08970</name>
</gene>
<accession>A0A7C2NB23</accession>
<dbReference type="InterPro" id="IPR058240">
    <property type="entry name" value="rSAM_sf"/>
</dbReference>
<dbReference type="SFLD" id="SFLDG01067">
    <property type="entry name" value="SPASM/twitch_domain_containing"/>
    <property type="match status" value="1"/>
</dbReference>
<organism evidence="6">
    <name type="scientific">Archaeoglobus fulgidus</name>
    <dbReference type="NCBI Taxonomy" id="2234"/>
    <lineage>
        <taxon>Archaea</taxon>
        <taxon>Methanobacteriati</taxon>
        <taxon>Methanobacteriota</taxon>
        <taxon>Archaeoglobi</taxon>
        <taxon>Archaeoglobales</taxon>
        <taxon>Archaeoglobaceae</taxon>
        <taxon>Archaeoglobus</taxon>
    </lineage>
</organism>
<feature type="domain" description="Radical SAM core" evidence="5">
    <location>
        <begin position="77"/>
        <end position="302"/>
    </location>
</feature>
<evidence type="ECO:0000256" key="4">
    <source>
        <dbReference type="ARBA" id="ARBA00023014"/>
    </source>
</evidence>
<evidence type="ECO:0000313" key="7">
    <source>
        <dbReference type="EMBL" id="HFW33059.1"/>
    </source>
</evidence>